<proteinExistence type="predicted"/>
<dbReference type="InterPro" id="IPR017642">
    <property type="entry name" value="DNA_S_mod_DndB"/>
</dbReference>
<dbReference type="EMBL" id="CP163445">
    <property type="protein sequence ID" value="XDQ80144.1"/>
    <property type="molecule type" value="Genomic_DNA"/>
</dbReference>
<sequence length="430" mass="47382">MTDPREPEYVDQVDLTRGRPVRLQQVSDQRYLAIMPWGQLHSIVPDPRQAEMPRMRQYLSAAQREQAELRNEIQRTIQGTKKKANAKDYARYIAEGLRGSRGERWATPPFALWLPGDMDIVRFRTPFGDDLLAYMPFDATGVLVDAETQHLAHILLQEDPAAYGLTKGQVSQRLVSVEIYHQISLRGARQIFHDRNLLGVIPNKNVALASDSSNLATDITFALLENVVLPASTGDKETSLSLVVSARPRQLKATDTEWMTLSSFRAFVVTAIFGRSGFDKTSGPISDLPEGCTPELAKQYIGAAAELIFSSFAKHFERRTETVIAAPAMLAALGAVTHRSMPWSPEPRRSPEALIELLSEVEWARNPKIWDGTVGKATTDARTGLPTLSLAGGVKDSGSRTAAALEDPASPRYGQIRGYVQSTVVAQATT</sequence>
<organism evidence="1">
    <name type="scientific">Streptomyces sp. Y1</name>
    <dbReference type="NCBI Taxonomy" id="3238634"/>
    <lineage>
        <taxon>Bacteria</taxon>
        <taxon>Bacillati</taxon>
        <taxon>Actinomycetota</taxon>
        <taxon>Actinomycetes</taxon>
        <taxon>Kitasatosporales</taxon>
        <taxon>Streptomycetaceae</taxon>
        <taxon>Streptomyces</taxon>
    </lineage>
</organism>
<dbReference type="AlphaFoldDB" id="A0AB39TLY7"/>
<reference evidence="1" key="1">
    <citation type="submission" date="2024-07" db="EMBL/GenBank/DDBJ databases">
        <authorList>
            <person name="Yu S.T."/>
        </authorList>
    </citation>
    <scope>NUCLEOTIDE SEQUENCE</scope>
    <source>
        <strain evidence="1">Y1</strain>
    </source>
</reference>
<gene>
    <name evidence="1" type="ORF">AB2U05_17610</name>
</gene>
<name>A0AB39TLY7_9ACTN</name>
<protein>
    <submittedName>
        <fullName evidence="1">DNA sulfur modification protein DndB</fullName>
    </submittedName>
</protein>
<dbReference type="Pfam" id="PF14072">
    <property type="entry name" value="DndB"/>
    <property type="match status" value="1"/>
</dbReference>
<evidence type="ECO:0000313" key="1">
    <source>
        <dbReference type="EMBL" id="XDQ80144.1"/>
    </source>
</evidence>
<accession>A0AB39TLY7</accession>
<dbReference type="RefSeq" id="WP_045709620.1">
    <property type="nucleotide sequence ID" value="NZ_CP163445.1"/>
</dbReference>